<sequence length="129" mass="15217">MDITESIKKAVTSNTNWKHNDFEPVVNALSIEYQVDIEIYAEKFATLISEKKVIGYIYLNYPIIFLESKYSSQIRSILNSFSDIQYIIVNTLYDQCLSIDEDIYITYFDYMGNPEAFSAEDFYFYNVRE</sequence>
<proteinExistence type="predicted"/>
<name>A0A135W8X3_9FLAO</name>
<reference evidence="2" key="1">
    <citation type="submission" date="2015-12" db="EMBL/GenBank/DDBJ databases">
        <title>Genome sequence of a biocontrol rhizobacterium Chryseobacterium kwangjuense strain KJ1R5 isolated from pepper (Capsicum annuum L.).</title>
        <authorList>
            <person name="Jeong J.-J."/>
            <person name="Park H."/>
            <person name="Mannaa M."/>
            <person name="Sang M.K."/>
            <person name="Choi I.-G."/>
            <person name="Kim K.D."/>
        </authorList>
    </citation>
    <scope>NUCLEOTIDE SEQUENCE [LARGE SCALE GENOMIC DNA]</scope>
    <source>
        <strain evidence="2">KJ1R5</strain>
    </source>
</reference>
<accession>A0A135W8X3</accession>
<gene>
    <name evidence="1" type="ORF">AU378_16450</name>
</gene>
<comment type="caution">
    <text evidence="1">The sequence shown here is derived from an EMBL/GenBank/DDBJ whole genome shotgun (WGS) entry which is preliminary data.</text>
</comment>
<dbReference type="AlphaFoldDB" id="A0A135W8X3"/>
<dbReference type="Proteomes" id="UP000070513">
    <property type="component" value="Unassembled WGS sequence"/>
</dbReference>
<evidence type="ECO:0000313" key="1">
    <source>
        <dbReference type="EMBL" id="KXH81299.1"/>
    </source>
</evidence>
<dbReference type="OrthoDB" id="798926at2"/>
<dbReference type="RefSeq" id="WP_062652478.1">
    <property type="nucleotide sequence ID" value="NZ_LPUR01000016.1"/>
</dbReference>
<evidence type="ECO:0000313" key="2">
    <source>
        <dbReference type="Proteomes" id="UP000070513"/>
    </source>
</evidence>
<reference evidence="1 2" key="2">
    <citation type="journal article" date="2016" name="Genome Announc.">
        <title>Draft Genome Sequence of a Biocontrol Rhizobacterium, Chryseobacterium kwangjuense Strain KJ1R5, Isolated from Pepper (Capsicum annuum).</title>
        <authorList>
            <person name="Jeong J.J."/>
            <person name="Park H."/>
            <person name="Park B.H."/>
            <person name="Mannaa M."/>
            <person name="Sang M.K."/>
            <person name="Choi I.G."/>
            <person name="Kim K.D."/>
        </authorList>
    </citation>
    <scope>NUCLEOTIDE SEQUENCE [LARGE SCALE GENOMIC DNA]</scope>
    <source>
        <strain evidence="1 2">KJ1R5</strain>
    </source>
</reference>
<dbReference type="EMBL" id="LPUR01000016">
    <property type="protein sequence ID" value="KXH81299.1"/>
    <property type="molecule type" value="Genomic_DNA"/>
</dbReference>
<protein>
    <submittedName>
        <fullName evidence="1">Uncharacterized protein</fullName>
    </submittedName>
</protein>
<organism evidence="1 2">
    <name type="scientific">Chryseobacterium kwangjuense</name>
    <dbReference type="NCBI Taxonomy" id="267125"/>
    <lineage>
        <taxon>Bacteria</taxon>
        <taxon>Pseudomonadati</taxon>
        <taxon>Bacteroidota</taxon>
        <taxon>Flavobacteriia</taxon>
        <taxon>Flavobacteriales</taxon>
        <taxon>Weeksellaceae</taxon>
        <taxon>Chryseobacterium group</taxon>
        <taxon>Chryseobacterium</taxon>
    </lineage>
</organism>